<gene>
    <name evidence="3" type="ORF">BT63DRAFT_50141</name>
</gene>
<protein>
    <submittedName>
        <fullName evidence="3">Ankyrin</fullName>
    </submittedName>
</protein>
<keyword evidence="4" id="KW-1185">Reference proteome</keyword>
<organism evidence="3 4">
    <name type="scientific">Microthyrium microscopicum</name>
    <dbReference type="NCBI Taxonomy" id="703497"/>
    <lineage>
        <taxon>Eukaryota</taxon>
        <taxon>Fungi</taxon>
        <taxon>Dikarya</taxon>
        <taxon>Ascomycota</taxon>
        <taxon>Pezizomycotina</taxon>
        <taxon>Dothideomycetes</taxon>
        <taxon>Dothideomycetes incertae sedis</taxon>
        <taxon>Microthyriales</taxon>
        <taxon>Microthyriaceae</taxon>
        <taxon>Microthyrium</taxon>
    </lineage>
</organism>
<sequence length="556" mass="62289">MVTSPEFLVAVGEPDKVRRLLEDGLSPAPEALYACIVDEDEKSDMSLQLMLESGLSADARPDYADGTNSLGVKHDWAMGDWSTLRRFVPFRREWNGLYRASTISGVKSRVQKLQTIFLAHGADPYALFRQPLQQTQQHSGFPDFYTSYDLDDVDALEQMDLEVYFDQQDDFETIRYNPHYLNRDRAIKANNNESDGEELYFEILPDPTSVFKHYGVRSVIHALLEEGAYVKPILELPGIDLEHRDPQGRTLLLSASRSAMGTDASVDARIAEVRAISRGYARQNPLLAGTQTTSSLAQYLIDKGADPFAVDNYGKNCLFGLLEAYDNEYSGAPPIADQSLRYLSKLHPELVNQPDNAGNYPLHAALRRRLLYYHGNSSQQPKQLETSVFDLLEAGADPHTLDELGNSVFHYLADNGLADPTREREQRRLFEEFAKQGVDLNLRNKSGYTALQLLMKSQDDRDCGAAVWTNGKTPVEIIRLFENAGARLDDIGPDGQTLLHLLSLGTEDKAWGMARYLLGMGHDPLIKDGNGETAVDVVRRIQVKSLIEVFTTFGYK</sequence>
<dbReference type="SUPFAM" id="SSF48403">
    <property type="entry name" value="Ankyrin repeat"/>
    <property type="match status" value="1"/>
</dbReference>
<accession>A0A6A6U3E8</accession>
<dbReference type="EMBL" id="MU004239">
    <property type="protein sequence ID" value="KAF2666121.1"/>
    <property type="molecule type" value="Genomic_DNA"/>
</dbReference>
<evidence type="ECO:0000313" key="4">
    <source>
        <dbReference type="Proteomes" id="UP000799302"/>
    </source>
</evidence>
<dbReference type="Gene3D" id="1.25.40.20">
    <property type="entry name" value="Ankyrin repeat-containing domain"/>
    <property type="match status" value="2"/>
</dbReference>
<dbReference type="InterPro" id="IPR051637">
    <property type="entry name" value="Ank_repeat_dom-contain_49"/>
</dbReference>
<dbReference type="AlphaFoldDB" id="A0A6A6U3E8"/>
<name>A0A6A6U3E8_9PEZI</name>
<dbReference type="PANTHER" id="PTHR24180:SF45">
    <property type="entry name" value="POLY [ADP-RIBOSE] POLYMERASE TANKYRASE"/>
    <property type="match status" value="1"/>
</dbReference>
<keyword evidence="2" id="KW-0040">ANK repeat</keyword>
<proteinExistence type="predicted"/>
<dbReference type="OrthoDB" id="21416at2759"/>
<evidence type="ECO:0000313" key="3">
    <source>
        <dbReference type="EMBL" id="KAF2666121.1"/>
    </source>
</evidence>
<dbReference type="InterPro" id="IPR036770">
    <property type="entry name" value="Ankyrin_rpt-contain_sf"/>
</dbReference>
<dbReference type="PANTHER" id="PTHR24180">
    <property type="entry name" value="CYCLIN-DEPENDENT KINASE INHIBITOR 2C-RELATED"/>
    <property type="match status" value="1"/>
</dbReference>
<evidence type="ECO:0000256" key="1">
    <source>
        <dbReference type="ARBA" id="ARBA00022737"/>
    </source>
</evidence>
<keyword evidence="1" id="KW-0677">Repeat</keyword>
<evidence type="ECO:0000256" key="2">
    <source>
        <dbReference type="ARBA" id="ARBA00023043"/>
    </source>
</evidence>
<reference evidence="3" key="1">
    <citation type="journal article" date="2020" name="Stud. Mycol.">
        <title>101 Dothideomycetes genomes: a test case for predicting lifestyles and emergence of pathogens.</title>
        <authorList>
            <person name="Haridas S."/>
            <person name="Albert R."/>
            <person name="Binder M."/>
            <person name="Bloem J."/>
            <person name="Labutti K."/>
            <person name="Salamov A."/>
            <person name="Andreopoulos B."/>
            <person name="Baker S."/>
            <person name="Barry K."/>
            <person name="Bills G."/>
            <person name="Bluhm B."/>
            <person name="Cannon C."/>
            <person name="Castanera R."/>
            <person name="Culley D."/>
            <person name="Daum C."/>
            <person name="Ezra D."/>
            <person name="Gonzalez J."/>
            <person name="Henrissat B."/>
            <person name="Kuo A."/>
            <person name="Liang C."/>
            <person name="Lipzen A."/>
            <person name="Lutzoni F."/>
            <person name="Magnuson J."/>
            <person name="Mondo S."/>
            <person name="Nolan M."/>
            <person name="Ohm R."/>
            <person name="Pangilinan J."/>
            <person name="Park H.-J."/>
            <person name="Ramirez L."/>
            <person name="Alfaro M."/>
            <person name="Sun H."/>
            <person name="Tritt A."/>
            <person name="Yoshinaga Y."/>
            <person name="Zwiers L.-H."/>
            <person name="Turgeon B."/>
            <person name="Goodwin S."/>
            <person name="Spatafora J."/>
            <person name="Crous P."/>
            <person name="Grigoriev I."/>
        </authorList>
    </citation>
    <scope>NUCLEOTIDE SEQUENCE</scope>
    <source>
        <strain evidence="3">CBS 115976</strain>
    </source>
</reference>
<dbReference type="Proteomes" id="UP000799302">
    <property type="component" value="Unassembled WGS sequence"/>
</dbReference>